<dbReference type="EMBL" id="JACGWM010001543">
    <property type="protein sequence ID" value="KAL0291862.1"/>
    <property type="molecule type" value="Genomic_DNA"/>
</dbReference>
<proteinExistence type="predicted"/>
<dbReference type="AlphaFoldDB" id="A0AAW2JCC3"/>
<evidence type="ECO:0008006" key="2">
    <source>
        <dbReference type="Google" id="ProtNLM"/>
    </source>
</evidence>
<name>A0AAW2JCC3_9LAMI</name>
<accession>A0AAW2JCC3</accession>
<gene>
    <name evidence="1" type="ORF">Scaly_2617100</name>
</gene>
<organism evidence="1">
    <name type="scientific">Sesamum calycinum</name>
    <dbReference type="NCBI Taxonomy" id="2727403"/>
    <lineage>
        <taxon>Eukaryota</taxon>
        <taxon>Viridiplantae</taxon>
        <taxon>Streptophyta</taxon>
        <taxon>Embryophyta</taxon>
        <taxon>Tracheophyta</taxon>
        <taxon>Spermatophyta</taxon>
        <taxon>Magnoliopsida</taxon>
        <taxon>eudicotyledons</taxon>
        <taxon>Gunneridae</taxon>
        <taxon>Pentapetalae</taxon>
        <taxon>asterids</taxon>
        <taxon>lamiids</taxon>
        <taxon>Lamiales</taxon>
        <taxon>Pedaliaceae</taxon>
        <taxon>Sesamum</taxon>
    </lineage>
</organism>
<protein>
    <recommendedName>
        <fullName evidence="2">Retrotransposon gag domain-containing protein</fullName>
    </recommendedName>
</protein>
<evidence type="ECO:0000313" key="1">
    <source>
        <dbReference type="EMBL" id="KAL0291862.1"/>
    </source>
</evidence>
<reference evidence="1" key="1">
    <citation type="submission" date="2020-06" db="EMBL/GenBank/DDBJ databases">
        <authorList>
            <person name="Li T."/>
            <person name="Hu X."/>
            <person name="Zhang T."/>
            <person name="Song X."/>
            <person name="Zhang H."/>
            <person name="Dai N."/>
            <person name="Sheng W."/>
            <person name="Hou X."/>
            <person name="Wei L."/>
        </authorList>
    </citation>
    <scope>NUCLEOTIDE SEQUENCE</scope>
    <source>
        <strain evidence="1">KEN8</strain>
        <tissue evidence="1">Leaf</tissue>
    </source>
</reference>
<reference evidence="1" key="2">
    <citation type="journal article" date="2024" name="Plant">
        <title>Genomic evolution and insights into agronomic trait innovations of Sesamum species.</title>
        <authorList>
            <person name="Miao H."/>
            <person name="Wang L."/>
            <person name="Qu L."/>
            <person name="Liu H."/>
            <person name="Sun Y."/>
            <person name="Le M."/>
            <person name="Wang Q."/>
            <person name="Wei S."/>
            <person name="Zheng Y."/>
            <person name="Lin W."/>
            <person name="Duan Y."/>
            <person name="Cao H."/>
            <person name="Xiong S."/>
            <person name="Wang X."/>
            <person name="Wei L."/>
            <person name="Li C."/>
            <person name="Ma Q."/>
            <person name="Ju M."/>
            <person name="Zhao R."/>
            <person name="Li G."/>
            <person name="Mu C."/>
            <person name="Tian Q."/>
            <person name="Mei H."/>
            <person name="Zhang T."/>
            <person name="Gao T."/>
            <person name="Zhang H."/>
        </authorList>
    </citation>
    <scope>NUCLEOTIDE SEQUENCE</scope>
    <source>
        <strain evidence="1">KEN8</strain>
    </source>
</reference>
<comment type="caution">
    <text evidence="1">The sequence shown here is derived from an EMBL/GenBank/DDBJ whole genome shotgun (WGS) entry which is preliminary data.</text>
</comment>
<sequence length="150" mass="17858">MVCSRLKPHGVTVEPLDLRATPFSLKDKANERLYYLSSGSIETWVDMKQQFLQRFFPASRATHLWKEIYEIRETCLRAYWRSYCHDIDRGWIPSCLSYSHHVHVTAMVPQVRGLISYYQSRESQSYRPRLRKLPYDDSRESIQSVDYFAN</sequence>